<evidence type="ECO:0008006" key="2">
    <source>
        <dbReference type="Google" id="ProtNLM"/>
    </source>
</evidence>
<organism evidence="1">
    <name type="scientific">marine sediment metagenome</name>
    <dbReference type="NCBI Taxonomy" id="412755"/>
    <lineage>
        <taxon>unclassified sequences</taxon>
        <taxon>metagenomes</taxon>
        <taxon>ecological metagenomes</taxon>
    </lineage>
</organism>
<comment type="caution">
    <text evidence="1">The sequence shown here is derived from an EMBL/GenBank/DDBJ whole genome shotgun (WGS) entry which is preliminary data.</text>
</comment>
<evidence type="ECO:0000313" key="1">
    <source>
        <dbReference type="EMBL" id="KKN80259.1"/>
    </source>
</evidence>
<accession>A0A0F9TM04</accession>
<sequence>MAFPNDLLASHIASQAGGFEPQRDGAGVLQVNFPADAQGDLTTLMLAVKAVALPIRTMGQATISYLAGYAKVPTKPDEPGDLTVTVHDYVDVQVYDMLHRWSKLVHDLTTGFSGFSSQIKSSGALVYFGPDGSLEREWRLIGIWPNTLIPARTLDYENNNPVQLEYTFVMDNYIFEDEE</sequence>
<dbReference type="EMBL" id="LAZR01000234">
    <property type="protein sequence ID" value="KKN80259.1"/>
    <property type="molecule type" value="Genomic_DNA"/>
</dbReference>
<proteinExistence type="predicted"/>
<name>A0A0F9TM04_9ZZZZ</name>
<gene>
    <name evidence="1" type="ORF">LCGC14_0332280</name>
</gene>
<reference evidence="1" key="1">
    <citation type="journal article" date="2015" name="Nature">
        <title>Complex archaea that bridge the gap between prokaryotes and eukaryotes.</title>
        <authorList>
            <person name="Spang A."/>
            <person name="Saw J.H."/>
            <person name="Jorgensen S.L."/>
            <person name="Zaremba-Niedzwiedzka K."/>
            <person name="Martijn J."/>
            <person name="Lind A.E."/>
            <person name="van Eijk R."/>
            <person name="Schleper C."/>
            <person name="Guy L."/>
            <person name="Ettema T.J."/>
        </authorList>
    </citation>
    <scope>NUCLEOTIDE SEQUENCE</scope>
</reference>
<dbReference type="AlphaFoldDB" id="A0A0F9TM04"/>
<protein>
    <recommendedName>
        <fullName evidence="2">Tail tube protein</fullName>
    </recommendedName>
</protein>